<evidence type="ECO:0000259" key="2">
    <source>
        <dbReference type="Pfam" id="PF00144"/>
    </source>
</evidence>
<evidence type="ECO:0000313" key="4">
    <source>
        <dbReference type="Proteomes" id="UP000546031"/>
    </source>
</evidence>
<name>A0A850HA78_9SPHN</name>
<sequence>MPRITLIIVMLCAAIVALSPARAATPDWAAVDALVAPYEGSDRPGISVAVMIDGEVVYERYAGMADLSHEVPISSHTRFNIASITKQFTAFAIMLLADEGKLALDQDVRDFIPELHERATPVTIRHMLDHTSGLREVNSLLLLTGANEATPVTQARSLDLILRQRGENFPAGQRREYSNTGYILLAEIVERVSGQPFPDFMQERVFKPLGMDRTFVNSDSERITAGLASSYQPRGDGFARSNLLNSDYGASGIISSPRDMLLWANALETGMIGNAAVRNAFDARSTLADGSNAIGANGQEYRKFRGVDTWSHGGTSGGYRSFLLRIPDEKMAIAVMGNRSDFLKAAFAFDVAGALLADRLEPEPSTEFAPETHEELDRYVGDYRLFAGIEFSVRREGDNLTVALFGTDGGFVMEQVGRGEFMFDPARDLRFVFRDFENGRASQMRWTVSADGYIPAPRVDMVPVPSGPIDTAGIAGVYYSDTLQHAIEIQVKENALWVRTGDALYAQLDRYQPDTFRPIGQSPIQRLEFTRADGGAVAGVLVSTSLADNIEYRRIK</sequence>
<proteinExistence type="predicted"/>
<dbReference type="PANTHER" id="PTHR46825:SF9">
    <property type="entry name" value="BETA-LACTAMASE-RELATED DOMAIN-CONTAINING PROTEIN"/>
    <property type="match status" value="1"/>
</dbReference>
<dbReference type="AlphaFoldDB" id="A0A850HA78"/>
<dbReference type="Proteomes" id="UP000546031">
    <property type="component" value="Unassembled WGS sequence"/>
</dbReference>
<dbReference type="PANTHER" id="PTHR46825">
    <property type="entry name" value="D-ALANYL-D-ALANINE-CARBOXYPEPTIDASE/ENDOPEPTIDASE AMPH"/>
    <property type="match status" value="1"/>
</dbReference>
<dbReference type="SUPFAM" id="SSF56601">
    <property type="entry name" value="beta-lactamase/transpeptidase-like"/>
    <property type="match status" value="1"/>
</dbReference>
<comment type="caution">
    <text evidence="3">The sequence shown here is derived from an EMBL/GenBank/DDBJ whole genome shotgun (WGS) entry which is preliminary data.</text>
</comment>
<keyword evidence="3" id="KW-0378">Hydrolase</keyword>
<keyword evidence="4" id="KW-1185">Reference proteome</keyword>
<feature type="chain" id="PRO_5032985666" evidence="1">
    <location>
        <begin position="24"/>
        <end position="556"/>
    </location>
</feature>
<dbReference type="InterPro" id="IPR012338">
    <property type="entry name" value="Beta-lactam/transpept-like"/>
</dbReference>
<dbReference type="Gene3D" id="3.40.710.10">
    <property type="entry name" value="DD-peptidase/beta-lactamase superfamily"/>
    <property type="match status" value="1"/>
</dbReference>
<dbReference type="InterPro" id="IPR050491">
    <property type="entry name" value="AmpC-like"/>
</dbReference>
<protein>
    <submittedName>
        <fullName evidence="3">Serine hydrolase</fullName>
    </submittedName>
</protein>
<dbReference type="InterPro" id="IPR001466">
    <property type="entry name" value="Beta-lactam-related"/>
</dbReference>
<feature type="signal peptide" evidence="1">
    <location>
        <begin position="1"/>
        <end position="23"/>
    </location>
</feature>
<organism evidence="3 4">
    <name type="scientific">Altererythrobacter lutimaris</name>
    <dbReference type="NCBI Taxonomy" id="2743979"/>
    <lineage>
        <taxon>Bacteria</taxon>
        <taxon>Pseudomonadati</taxon>
        <taxon>Pseudomonadota</taxon>
        <taxon>Alphaproteobacteria</taxon>
        <taxon>Sphingomonadales</taxon>
        <taxon>Erythrobacteraceae</taxon>
        <taxon>Altererythrobacter</taxon>
    </lineage>
</organism>
<gene>
    <name evidence="3" type="ORF">HUO12_03010</name>
</gene>
<reference evidence="3 4" key="1">
    <citation type="submission" date="2020-06" db="EMBL/GenBank/DDBJ databases">
        <title>Altererythrobacter lutimaris sp. nov., a marine bacterium isolated from a tidal flat.</title>
        <authorList>
            <person name="Kim D."/>
            <person name="Yoo Y."/>
            <person name="Kim J.-J."/>
        </authorList>
    </citation>
    <scope>NUCLEOTIDE SEQUENCE [LARGE SCALE GENOMIC DNA]</scope>
    <source>
        <strain evidence="3 4">JGD-16</strain>
    </source>
</reference>
<dbReference type="RefSeq" id="WP_176272198.1">
    <property type="nucleotide sequence ID" value="NZ_JABWTA010000001.1"/>
</dbReference>
<dbReference type="GO" id="GO:0016787">
    <property type="term" value="F:hydrolase activity"/>
    <property type="evidence" value="ECO:0007669"/>
    <property type="project" value="UniProtKB-KW"/>
</dbReference>
<evidence type="ECO:0000313" key="3">
    <source>
        <dbReference type="EMBL" id="NVE93861.1"/>
    </source>
</evidence>
<keyword evidence="1" id="KW-0732">Signal</keyword>
<dbReference type="EMBL" id="JABWTA010000001">
    <property type="protein sequence ID" value="NVE93861.1"/>
    <property type="molecule type" value="Genomic_DNA"/>
</dbReference>
<accession>A0A850HA78</accession>
<evidence type="ECO:0000256" key="1">
    <source>
        <dbReference type="SAM" id="SignalP"/>
    </source>
</evidence>
<dbReference type="Pfam" id="PF00144">
    <property type="entry name" value="Beta-lactamase"/>
    <property type="match status" value="1"/>
</dbReference>
<feature type="domain" description="Beta-lactamase-related" evidence="2">
    <location>
        <begin position="32"/>
        <end position="342"/>
    </location>
</feature>